<gene>
    <name evidence="1" type="ORF">FIBSPDRAFT_708000</name>
</gene>
<feature type="non-terminal residue" evidence="1">
    <location>
        <position position="1"/>
    </location>
</feature>
<evidence type="ECO:0000313" key="2">
    <source>
        <dbReference type="Proteomes" id="UP000076532"/>
    </source>
</evidence>
<dbReference type="EMBL" id="KV417673">
    <property type="protein sequence ID" value="KZP10802.1"/>
    <property type="molecule type" value="Genomic_DNA"/>
</dbReference>
<protein>
    <submittedName>
        <fullName evidence="1">Uncharacterized protein</fullName>
    </submittedName>
</protein>
<evidence type="ECO:0000313" key="1">
    <source>
        <dbReference type="EMBL" id="KZP10802.1"/>
    </source>
</evidence>
<dbReference type="Proteomes" id="UP000076532">
    <property type="component" value="Unassembled WGS sequence"/>
</dbReference>
<dbReference type="OrthoDB" id="3187773at2759"/>
<proteinExistence type="predicted"/>
<name>A0A165ZPW9_9AGAM</name>
<sequence length="127" mass="14039">VHPSALAFFHAPSDLCGTEGISSEQICAVPSWQGDAGRYDCVFIETDAAALGMLGLDITQVNEFLSFTHNSITYPCALVSWFSRIGDKPDNNMHMWMLQADFDDDECTERHCSVILIDAIVRAAHLM</sequence>
<dbReference type="AlphaFoldDB" id="A0A165ZPW9"/>
<accession>A0A165ZPW9</accession>
<keyword evidence="2" id="KW-1185">Reference proteome</keyword>
<reference evidence="1 2" key="1">
    <citation type="journal article" date="2016" name="Mol. Biol. Evol.">
        <title>Comparative Genomics of Early-Diverging Mushroom-Forming Fungi Provides Insights into the Origins of Lignocellulose Decay Capabilities.</title>
        <authorList>
            <person name="Nagy L.G."/>
            <person name="Riley R."/>
            <person name="Tritt A."/>
            <person name="Adam C."/>
            <person name="Daum C."/>
            <person name="Floudas D."/>
            <person name="Sun H."/>
            <person name="Yadav J.S."/>
            <person name="Pangilinan J."/>
            <person name="Larsson K.H."/>
            <person name="Matsuura K."/>
            <person name="Barry K."/>
            <person name="Labutti K."/>
            <person name="Kuo R."/>
            <person name="Ohm R.A."/>
            <person name="Bhattacharya S.S."/>
            <person name="Shirouzu T."/>
            <person name="Yoshinaga Y."/>
            <person name="Martin F.M."/>
            <person name="Grigoriev I.V."/>
            <person name="Hibbett D.S."/>
        </authorList>
    </citation>
    <scope>NUCLEOTIDE SEQUENCE [LARGE SCALE GENOMIC DNA]</scope>
    <source>
        <strain evidence="1 2">CBS 109695</strain>
    </source>
</reference>
<feature type="non-terminal residue" evidence="1">
    <location>
        <position position="127"/>
    </location>
</feature>
<organism evidence="1 2">
    <name type="scientific">Athelia psychrophila</name>
    <dbReference type="NCBI Taxonomy" id="1759441"/>
    <lineage>
        <taxon>Eukaryota</taxon>
        <taxon>Fungi</taxon>
        <taxon>Dikarya</taxon>
        <taxon>Basidiomycota</taxon>
        <taxon>Agaricomycotina</taxon>
        <taxon>Agaricomycetes</taxon>
        <taxon>Agaricomycetidae</taxon>
        <taxon>Atheliales</taxon>
        <taxon>Atheliaceae</taxon>
        <taxon>Athelia</taxon>
    </lineage>
</organism>